<feature type="domain" description="Bicarbonate transporter-like transmembrane" evidence="18">
    <location>
        <begin position="561"/>
        <end position="1120"/>
    </location>
</feature>
<evidence type="ECO:0000256" key="12">
    <source>
        <dbReference type="ARBA" id="ARBA00023157"/>
    </source>
</evidence>
<proteinExistence type="inferred from homology"/>
<feature type="region of interest" description="Disordered" evidence="17">
    <location>
        <begin position="1"/>
        <end position="35"/>
    </location>
</feature>
<keyword evidence="11 15" id="KW-0472">Membrane</keyword>
<evidence type="ECO:0000256" key="10">
    <source>
        <dbReference type="ARBA" id="ARBA00023065"/>
    </source>
</evidence>
<dbReference type="Proteomes" id="UP000005226">
    <property type="component" value="Chromosome 12"/>
</dbReference>
<accession>A0A674N1A7</accession>
<keyword evidence="21" id="KW-1185">Reference proteome</keyword>
<dbReference type="FunFam" id="3.40.930.10:FF:000001">
    <property type="entry name" value="Anion exchange protein"/>
    <property type="match status" value="1"/>
</dbReference>
<feature type="compositionally biased region" description="Basic residues" evidence="17">
    <location>
        <begin position="56"/>
        <end position="73"/>
    </location>
</feature>
<keyword evidence="16" id="KW-0175">Coiled coil</keyword>
<feature type="compositionally biased region" description="Basic and acidic residues" evidence="17">
    <location>
        <begin position="542"/>
        <end position="552"/>
    </location>
</feature>
<evidence type="ECO:0000256" key="7">
    <source>
        <dbReference type="ARBA" id="ARBA00022692"/>
    </source>
</evidence>
<dbReference type="PANTHER" id="PTHR11453:SF105">
    <property type="entry name" value="SODIUM BICARBONATE COTRANSPORTER 3"/>
    <property type="match status" value="1"/>
</dbReference>
<evidence type="ECO:0000256" key="9">
    <source>
        <dbReference type="ARBA" id="ARBA00023053"/>
    </source>
</evidence>
<dbReference type="Pfam" id="PF00955">
    <property type="entry name" value="HCO3_cotransp"/>
    <property type="match status" value="1"/>
</dbReference>
<dbReference type="PANTHER" id="PTHR11453">
    <property type="entry name" value="ANION EXCHANGE PROTEIN"/>
    <property type="match status" value="1"/>
</dbReference>
<feature type="transmembrane region" description="Helical" evidence="15">
    <location>
        <begin position="1075"/>
        <end position="1099"/>
    </location>
</feature>
<gene>
    <name evidence="20" type="primary">LOC101073075</name>
</gene>
<evidence type="ECO:0000256" key="5">
    <source>
        <dbReference type="ARBA" id="ARBA00022448"/>
    </source>
</evidence>
<dbReference type="GO" id="GO:0051453">
    <property type="term" value="P:regulation of intracellular pH"/>
    <property type="evidence" value="ECO:0007669"/>
    <property type="project" value="TreeGrafter"/>
</dbReference>
<sequence length="1195" mass="133422">MDGHDEGEPALMGLDEEALVDHGKSSFTTNTNYEKEDLESHRAVYVGVHVPLGRESRRRHRHRGHRHHRKRKERSSDEGKDDGRESPTYDTPSQRVQFILGTEDDDLEHVPHDLFTELDELSFRDGRATEWRETARWLKFEEDVEDGGERWSKPYVATLSLHSLFELRSCILNGTVMLDMRVSSIEEIADMVIDNMVASGQLDEDLRAKVREAMLKKHHHQNERKLSNRIPLVRSIADIGEGLSSSRLSLHKPGATSSDSNLPQRRESRVSVLLNHLLPSSYSNTGHSPGSSFLPTPQNSPASVRCSSQNLPCTHGAGPGPQGIPEVVVSPPEDDDPLTSTEEEAATPQLNRRASSASQGLEMLALEGSLVSPSSVPINLDGNKGVERRPSKAGVDMNFMKKIPPGAEASNVLVGEVDFLEKPIIAFVRLSPAVLITGLTEVPVPTRFLFLLLGPHGKGPQYHEIGRSMATLMTDEIFHDVAYKAKDRTDLLSGIDEFLDQVTVLPPGEWDPTIRIEPPKNVPSQMKRKRPSQPNGTASPAGEHEKEEDHQAGPELQRTGRIFGGLVLDVKRKLPFYWSDIRDSLSLQCLASILFLYCACMSPVITFGGLLGEATKGNISAIESLFGASLTGVAYSLFAGQPLTILGSTGPVLVFEKILFKFCNDYSLSYLSLRTSIGLWTAFLCLVLVATDASSLVCYITRFTEEAFAALICIIFIYEALEKLFHLGEHYPVNMHNELDRLTVYSCQCSPPANVTDKLVQRWNQSGFTPDSIPWNNLSVSMCSKLEGEFLGPACGHHGPYIPDVLFWSIILFFTTFFLSSFLKQFKTERYFPTKVRSTISDFAVFITIMIMVLVDYLMGIPSPKLNVPDRFEPTSKNRGWLIDPLGSNPWWTLPMAALPALLCTILIFMDQQITAVIINRKEHKLKKGCGYHLDLLVVSVMLGICSIMGLPWFVAATVLSISHVNSLKVESGCSAPGEQPKFLGIREQRITGLMIFVLMGCSVFMTSALKFIPMPVLYGVFLYMGASSLKGIQFFDRIKLFGMPAKHQPDLIYLRYVPLWKVHIFTLVQLTCLVLLWVIKASAAAVVFPMMVLALVFVRKLLDLFFTKRELSWLDDLMPESKKKKEDDKKKKEREKLEEESRLLAEEELAMKVSFEGQNQLNIPVKTLSGRSYRIGLVTSTSPVEDEPGEAELR</sequence>
<dbReference type="NCBIfam" id="TIGR00834">
    <property type="entry name" value="ae"/>
    <property type="match status" value="1"/>
</dbReference>
<evidence type="ECO:0000313" key="20">
    <source>
        <dbReference type="Ensembl" id="ENSTRUP00000067336.1"/>
    </source>
</evidence>
<evidence type="ECO:0000259" key="18">
    <source>
        <dbReference type="Pfam" id="PF00955"/>
    </source>
</evidence>
<name>A0A674N1A7_TAKRU</name>
<keyword evidence="12" id="KW-1015">Disulfide bond</keyword>
<evidence type="ECO:0000256" key="11">
    <source>
        <dbReference type="ARBA" id="ARBA00023136"/>
    </source>
</evidence>
<evidence type="ECO:0000259" key="19">
    <source>
        <dbReference type="Pfam" id="PF07565"/>
    </source>
</evidence>
<reference evidence="20" key="2">
    <citation type="submission" date="2025-08" db="UniProtKB">
        <authorList>
            <consortium name="Ensembl"/>
        </authorList>
    </citation>
    <scope>IDENTIFICATION</scope>
</reference>
<keyword evidence="9" id="KW-0915">Sodium</keyword>
<feature type="transmembrane region" description="Helical" evidence="15">
    <location>
        <begin position="891"/>
        <end position="910"/>
    </location>
</feature>
<feature type="transmembrane region" description="Helical" evidence="15">
    <location>
        <begin position="843"/>
        <end position="861"/>
    </location>
</feature>
<dbReference type="Gene3D" id="1.10.287.570">
    <property type="entry name" value="Helical hairpin bin"/>
    <property type="match status" value="1"/>
</dbReference>
<reference evidence="20 21" key="1">
    <citation type="journal article" date="2011" name="Genome Biol. Evol.">
        <title>Integration of the genetic map and genome assembly of fugu facilitates insights into distinct features of genome evolution in teleosts and mammals.</title>
        <authorList>
            <person name="Kai W."/>
            <person name="Kikuchi K."/>
            <person name="Tohari S."/>
            <person name="Chew A.K."/>
            <person name="Tay A."/>
            <person name="Fujiwara A."/>
            <person name="Hosoya S."/>
            <person name="Suetake H."/>
            <person name="Naruse K."/>
            <person name="Brenner S."/>
            <person name="Suzuki Y."/>
            <person name="Venkatesh B."/>
        </authorList>
    </citation>
    <scope>NUCLEOTIDE SEQUENCE [LARGE SCALE GENOMIC DNA]</scope>
</reference>
<feature type="compositionally biased region" description="Polar residues" evidence="17">
    <location>
        <begin position="281"/>
        <end position="312"/>
    </location>
</feature>
<feature type="transmembrane region" description="Helical" evidence="15">
    <location>
        <begin position="805"/>
        <end position="823"/>
    </location>
</feature>
<dbReference type="InterPro" id="IPR013769">
    <property type="entry name" value="Band3_cytoplasmic_dom"/>
</dbReference>
<evidence type="ECO:0000256" key="4">
    <source>
        <dbReference type="ARBA" id="ARBA00010993"/>
    </source>
</evidence>
<dbReference type="InterPro" id="IPR011531">
    <property type="entry name" value="HCO3_transpt-like_TM_dom"/>
</dbReference>
<keyword evidence="13" id="KW-0325">Glycoprotein</keyword>
<keyword evidence="7 15" id="KW-0812">Transmembrane</keyword>
<evidence type="ECO:0000256" key="8">
    <source>
        <dbReference type="ARBA" id="ARBA00022989"/>
    </source>
</evidence>
<keyword evidence="8 15" id="KW-1133">Transmembrane helix</keyword>
<feature type="transmembrane region" description="Helical" evidence="15">
    <location>
        <begin position="707"/>
        <end position="725"/>
    </location>
</feature>
<keyword evidence="14" id="KW-0739">Sodium transport</keyword>
<evidence type="ECO:0000256" key="16">
    <source>
        <dbReference type="SAM" id="Coils"/>
    </source>
</evidence>
<feature type="domain" description="Band 3 cytoplasmic" evidence="19">
    <location>
        <begin position="390"/>
        <end position="512"/>
    </location>
</feature>
<dbReference type="Ensembl" id="ENSTRUT00000059837.1">
    <property type="protein sequence ID" value="ENSTRUP00000067336.1"/>
    <property type="gene ID" value="ENSTRUG00000003693.3"/>
</dbReference>
<feature type="region of interest" description="Disordered" evidence="17">
    <location>
        <begin position="49"/>
        <end position="95"/>
    </location>
</feature>
<feature type="transmembrane region" description="Helical" evidence="15">
    <location>
        <begin position="1017"/>
        <end position="1036"/>
    </location>
</feature>
<dbReference type="InterPro" id="IPR016152">
    <property type="entry name" value="PTrfase/Anion_transptr"/>
</dbReference>
<feature type="transmembrane region" description="Helical" evidence="15">
    <location>
        <begin position="991"/>
        <end position="1010"/>
    </location>
</feature>
<comment type="subcellular location">
    <subcellularLocation>
        <location evidence="2">Apical cell membrane</location>
    </subcellularLocation>
    <subcellularLocation>
        <location evidence="1">Basolateral cell membrane</location>
    </subcellularLocation>
    <subcellularLocation>
        <location evidence="3">Cell membrane</location>
        <topology evidence="3">Multi-pass membrane protein</topology>
    </subcellularLocation>
    <subcellularLocation>
        <location evidence="15">Membrane</location>
        <topology evidence="15">Multi-pass membrane protein</topology>
    </subcellularLocation>
</comment>
<keyword evidence="6" id="KW-1003">Cell membrane</keyword>
<evidence type="ECO:0000256" key="2">
    <source>
        <dbReference type="ARBA" id="ARBA00004221"/>
    </source>
</evidence>
<dbReference type="GO" id="GO:0008510">
    <property type="term" value="F:sodium:bicarbonate symporter activity"/>
    <property type="evidence" value="ECO:0007669"/>
    <property type="project" value="TreeGrafter"/>
</dbReference>
<dbReference type="SUPFAM" id="SSF55804">
    <property type="entry name" value="Phoshotransferase/anion transport protein"/>
    <property type="match status" value="1"/>
</dbReference>
<evidence type="ECO:0000256" key="15">
    <source>
        <dbReference type="RuleBase" id="RU362035"/>
    </source>
</evidence>
<dbReference type="AlphaFoldDB" id="A0A674N1A7"/>
<dbReference type="Gene3D" id="3.40.930.10">
    <property type="entry name" value="Mannitol-specific EII, Chain A"/>
    <property type="match status" value="1"/>
</dbReference>
<keyword evidence="5 15" id="KW-0813">Transport</keyword>
<dbReference type="GeneTree" id="ENSGT00940000157045"/>
<evidence type="ECO:0000256" key="1">
    <source>
        <dbReference type="ARBA" id="ARBA00004187"/>
    </source>
</evidence>
<evidence type="ECO:0000256" key="13">
    <source>
        <dbReference type="ARBA" id="ARBA00023180"/>
    </source>
</evidence>
<feature type="transmembrane region" description="Helical" evidence="15">
    <location>
        <begin position="677"/>
        <end position="700"/>
    </location>
</feature>
<feature type="domain" description="Band 3 cytoplasmic" evidence="19">
    <location>
        <begin position="112"/>
        <end position="256"/>
    </location>
</feature>
<evidence type="ECO:0000256" key="6">
    <source>
        <dbReference type="ARBA" id="ARBA00022475"/>
    </source>
</evidence>
<evidence type="ECO:0000256" key="17">
    <source>
        <dbReference type="SAM" id="MobiDB-lite"/>
    </source>
</evidence>
<protein>
    <recommendedName>
        <fullName evidence="15">Anion exchange protein</fullName>
    </recommendedName>
</protein>
<evidence type="ECO:0000256" key="3">
    <source>
        <dbReference type="ARBA" id="ARBA00004651"/>
    </source>
</evidence>
<feature type="region of interest" description="Disordered" evidence="17">
    <location>
        <begin position="510"/>
        <end position="555"/>
    </location>
</feature>
<feature type="compositionally biased region" description="Basic and acidic residues" evidence="17">
    <location>
        <begin position="74"/>
        <end position="87"/>
    </location>
</feature>
<dbReference type="GO" id="GO:0008509">
    <property type="term" value="F:monoatomic anion transmembrane transporter activity"/>
    <property type="evidence" value="ECO:0007669"/>
    <property type="project" value="InterPro"/>
</dbReference>
<dbReference type="InterPro" id="IPR003020">
    <property type="entry name" value="HCO3_transpt_euk"/>
</dbReference>
<reference evidence="20" key="3">
    <citation type="submission" date="2025-09" db="UniProtKB">
        <authorList>
            <consortium name="Ensembl"/>
        </authorList>
    </citation>
    <scope>IDENTIFICATION</scope>
</reference>
<feature type="region of interest" description="Disordered" evidence="17">
    <location>
        <begin position="281"/>
        <end position="357"/>
    </location>
</feature>
<keyword evidence="10 15" id="KW-0406">Ion transport</keyword>
<feature type="compositionally biased region" description="Polar residues" evidence="17">
    <location>
        <begin position="348"/>
        <end position="357"/>
    </location>
</feature>
<dbReference type="Pfam" id="PF07565">
    <property type="entry name" value="Band_3_cyto"/>
    <property type="match status" value="2"/>
</dbReference>
<dbReference type="FunFam" id="1.10.287.570:FF:000001">
    <property type="entry name" value="Anion exchange protein"/>
    <property type="match status" value="1"/>
</dbReference>
<evidence type="ECO:0000313" key="21">
    <source>
        <dbReference type="Proteomes" id="UP000005226"/>
    </source>
</evidence>
<dbReference type="GO" id="GO:0005452">
    <property type="term" value="F:solute:inorganic anion antiporter activity"/>
    <property type="evidence" value="ECO:0007669"/>
    <property type="project" value="InterPro"/>
</dbReference>
<dbReference type="PRINTS" id="PR01231">
    <property type="entry name" value="HCO3TRNSPORT"/>
</dbReference>
<evidence type="ECO:0000256" key="14">
    <source>
        <dbReference type="ARBA" id="ARBA00023201"/>
    </source>
</evidence>
<dbReference type="GO" id="GO:0016323">
    <property type="term" value="C:basolateral plasma membrane"/>
    <property type="evidence" value="ECO:0007669"/>
    <property type="project" value="UniProtKB-SubCell"/>
</dbReference>
<feature type="region of interest" description="Disordered" evidence="17">
    <location>
        <begin position="246"/>
        <end position="267"/>
    </location>
</feature>
<feature type="compositionally biased region" description="Acidic residues" evidence="17">
    <location>
        <begin position="332"/>
        <end position="345"/>
    </location>
</feature>
<feature type="transmembrane region" description="Helical" evidence="15">
    <location>
        <begin position="590"/>
        <end position="612"/>
    </location>
</feature>
<comment type="similarity">
    <text evidence="4 15">Belongs to the anion exchanger (TC 2.A.31) family.</text>
</comment>
<feature type="transmembrane region" description="Helical" evidence="15">
    <location>
        <begin position="931"/>
        <end position="955"/>
    </location>
</feature>
<feature type="coiled-coil region" evidence="16">
    <location>
        <begin position="1121"/>
        <end position="1151"/>
    </location>
</feature>
<organism evidence="20 21">
    <name type="scientific">Takifugu rubripes</name>
    <name type="common">Japanese pufferfish</name>
    <name type="synonym">Fugu rubripes</name>
    <dbReference type="NCBI Taxonomy" id="31033"/>
    <lineage>
        <taxon>Eukaryota</taxon>
        <taxon>Metazoa</taxon>
        <taxon>Chordata</taxon>
        <taxon>Craniata</taxon>
        <taxon>Vertebrata</taxon>
        <taxon>Euteleostomi</taxon>
        <taxon>Actinopterygii</taxon>
        <taxon>Neopterygii</taxon>
        <taxon>Teleostei</taxon>
        <taxon>Neoteleostei</taxon>
        <taxon>Acanthomorphata</taxon>
        <taxon>Eupercaria</taxon>
        <taxon>Tetraodontiformes</taxon>
        <taxon>Tetradontoidea</taxon>
        <taxon>Tetraodontidae</taxon>
        <taxon>Takifugu</taxon>
    </lineage>
</organism>
<dbReference type="GO" id="GO:0016324">
    <property type="term" value="C:apical plasma membrane"/>
    <property type="evidence" value="ECO:0007669"/>
    <property type="project" value="UniProtKB-SubCell"/>
</dbReference>